<dbReference type="SUPFAM" id="SSF48295">
    <property type="entry name" value="TrpR-like"/>
    <property type="match status" value="1"/>
</dbReference>
<evidence type="ECO:0000256" key="8">
    <source>
        <dbReference type="HAMAP-Rule" id="MF_00475"/>
    </source>
</evidence>
<dbReference type="PANTHER" id="PTHR38025:SF1">
    <property type="entry name" value="TRP OPERON REPRESSOR"/>
    <property type="match status" value="1"/>
</dbReference>
<dbReference type="NCBIfam" id="TIGR01321">
    <property type="entry name" value="TrpR"/>
    <property type="match status" value="1"/>
</dbReference>
<evidence type="ECO:0000256" key="6">
    <source>
        <dbReference type="ARBA" id="ARBA00023125"/>
    </source>
</evidence>
<keyword evidence="6 8" id="KW-0238">DNA-binding</keyword>
<comment type="similarity">
    <text evidence="2 8">Belongs to the TrpR family.</text>
</comment>
<dbReference type="RefSeq" id="WP_111312291.1">
    <property type="nucleotide sequence ID" value="NZ_CALIFA010000078.1"/>
</dbReference>
<keyword evidence="7 8" id="KW-0804">Transcription</keyword>
<dbReference type="GO" id="GO:0005737">
    <property type="term" value="C:cytoplasm"/>
    <property type="evidence" value="ECO:0007669"/>
    <property type="project" value="UniProtKB-SubCell"/>
</dbReference>
<comment type="subunit">
    <text evidence="8">Homodimer.</text>
</comment>
<keyword evidence="5 8" id="KW-0805">Transcription regulation</keyword>
<feature type="DNA-binding region" evidence="8">
    <location>
        <begin position="62"/>
        <end position="85"/>
    </location>
</feature>
<evidence type="ECO:0000256" key="5">
    <source>
        <dbReference type="ARBA" id="ARBA00023015"/>
    </source>
</evidence>
<proteinExistence type="inferred from homology"/>
<protein>
    <recommendedName>
        <fullName evidence="8">Trp operon repressor homolog</fullName>
    </recommendedName>
</protein>
<organism evidence="9 10">
    <name type="scientific">Haemophilus parahaemolyticus</name>
    <dbReference type="NCBI Taxonomy" id="735"/>
    <lineage>
        <taxon>Bacteria</taxon>
        <taxon>Pseudomonadati</taxon>
        <taxon>Pseudomonadota</taxon>
        <taxon>Gammaproteobacteria</taxon>
        <taxon>Pasteurellales</taxon>
        <taxon>Pasteurellaceae</taxon>
        <taxon>Haemophilus</taxon>
    </lineage>
</organism>
<sequence>MKTIYLQRDLKEWQQFVELLEQAVKEDKLEQFFSLFLTPDERGSLGLRTQIVRHLLSNDLSQREIQQKLNTSAATITRGSNMLKTLDTEFLTWTNEKLNGKA</sequence>
<dbReference type="Proteomes" id="UP000253999">
    <property type="component" value="Unassembled WGS sequence"/>
</dbReference>
<dbReference type="PANTHER" id="PTHR38025">
    <property type="entry name" value="TRP OPERON REPRESSOR"/>
    <property type="match status" value="1"/>
</dbReference>
<keyword evidence="3 8" id="KW-0963">Cytoplasm</keyword>
<dbReference type="AlphaFoldDB" id="A0A369ZHG5"/>
<evidence type="ECO:0000256" key="3">
    <source>
        <dbReference type="ARBA" id="ARBA00022490"/>
    </source>
</evidence>
<name>A0A369ZHG5_HAEPH</name>
<dbReference type="HAMAP" id="MF_00475">
    <property type="entry name" value="Trp_repressor"/>
    <property type="match status" value="1"/>
</dbReference>
<dbReference type="Pfam" id="PF01371">
    <property type="entry name" value="Trp_repressor"/>
    <property type="match status" value="1"/>
</dbReference>
<comment type="function">
    <text evidence="8">This protein is an aporepressor. When complexed with L-tryptophan it binds the operator region of the trp operon and prevents the initiation of transcription.</text>
</comment>
<accession>A0A369ZHG5</accession>
<evidence type="ECO:0000256" key="1">
    <source>
        <dbReference type="ARBA" id="ARBA00004496"/>
    </source>
</evidence>
<evidence type="ECO:0000313" key="10">
    <source>
        <dbReference type="Proteomes" id="UP000253999"/>
    </source>
</evidence>
<comment type="caution">
    <text evidence="9">The sequence shown here is derived from an EMBL/GenBank/DDBJ whole genome shotgun (WGS) entry which is preliminary data.</text>
</comment>
<evidence type="ECO:0000256" key="7">
    <source>
        <dbReference type="ARBA" id="ARBA00023163"/>
    </source>
</evidence>
<evidence type="ECO:0000256" key="2">
    <source>
        <dbReference type="ARBA" id="ARBA00007027"/>
    </source>
</evidence>
<dbReference type="GO" id="GO:0003700">
    <property type="term" value="F:DNA-binding transcription factor activity"/>
    <property type="evidence" value="ECO:0007669"/>
    <property type="project" value="UniProtKB-UniRule"/>
</dbReference>
<dbReference type="PIRSF" id="PIRSF003196">
    <property type="entry name" value="Trp_repressor"/>
    <property type="match status" value="1"/>
</dbReference>
<dbReference type="GO" id="GO:0045892">
    <property type="term" value="P:negative regulation of DNA-templated transcription"/>
    <property type="evidence" value="ECO:0007669"/>
    <property type="project" value="UniProtKB-UniRule"/>
</dbReference>
<dbReference type="EMBL" id="QEQD01000001">
    <property type="protein sequence ID" value="RDF05914.1"/>
    <property type="molecule type" value="Genomic_DNA"/>
</dbReference>
<gene>
    <name evidence="8" type="primary">trpR</name>
    <name evidence="9" type="ORF">DPV98_01190</name>
</gene>
<keyword evidence="4 8" id="KW-0678">Repressor</keyword>
<comment type="subcellular location">
    <subcellularLocation>
        <location evidence="1 8">Cytoplasm</location>
    </subcellularLocation>
</comment>
<dbReference type="GO" id="GO:0043565">
    <property type="term" value="F:sequence-specific DNA binding"/>
    <property type="evidence" value="ECO:0007669"/>
    <property type="project" value="UniProtKB-UniRule"/>
</dbReference>
<dbReference type="InterPro" id="IPR013335">
    <property type="entry name" value="Trp_repress_bac"/>
</dbReference>
<dbReference type="STRING" id="735.B0185_03490"/>
<evidence type="ECO:0000256" key="4">
    <source>
        <dbReference type="ARBA" id="ARBA00022491"/>
    </source>
</evidence>
<dbReference type="InterPro" id="IPR038116">
    <property type="entry name" value="TrpR-like_sf"/>
</dbReference>
<evidence type="ECO:0000313" key="9">
    <source>
        <dbReference type="EMBL" id="RDF05914.1"/>
    </source>
</evidence>
<reference evidence="9 10" key="1">
    <citation type="submission" date="2018-05" db="EMBL/GenBank/DDBJ databases">
        <title>Draft Genome Sequences for a Diverse set of 7 Haemophilus Species.</title>
        <authorList>
            <person name="Nichols M."/>
            <person name="Topaz N."/>
            <person name="Wang X."/>
            <person name="Wang X."/>
            <person name="Boxrud D."/>
        </authorList>
    </citation>
    <scope>NUCLEOTIDE SEQUENCE [LARGE SCALE GENOMIC DNA]</scope>
    <source>
        <strain evidence="9 10">C2010039593</strain>
    </source>
</reference>
<dbReference type="InterPro" id="IPR000831">
    <property type="entry name" value="Trp_repress"/>
</dbReference>
<dbReference type="InterPro" id="IPR010921">
    <property type="entry name" value="Trp_repressor/repl_initiator"/>
</dbReference>
<dbReference type="Gene3D" id="1.10.1270.10">
    <property type="entry name" value="TrpR-like"/>
    <property type="match status" value="1"/>
</dbReference>